<keyword evidence="3" id="KW-1185">Reference proteome</keyword>
<sequence>MDLDPSEPDNPWLLFHRDLFNNGISPNYHRFSLERVRVAQTMLGMEQHPELEFKDYRQFIANAPTITRRLDGDQFEYAMRTVEKMADEEDAAEKKEQAKLQKEREKKDKKDKEKKEKEDKKKKGQEQKTGVTQDDSGVVLDEEEDEEEEREPEPVPAPVVTSRDLFYDRVLVRYMPEVMVWLGHGPKAWQEVKISDAQTRLYGAISLQNSSQLSHMRFECIRMVQILWGELPREPNTVTYEMYIRVLQDRERKRKQEEEVKKDEEAIQKRKEREEEEKAKTCVGRGRRRRRRPARKWKMTPKNFEEEGLFQRGILLVADVPSH</sequence>
<evidence type="ECO:0000313" key="2">
    <source>
        <dbReference type="EMBL" id="KAK8067179.1"/>
    </source>
</evidence>
<evidence type="ECO:0000313" key="3">
    <source>
        <dbReference type="Proteomes" id="UP001433268"/>
    </source>
</evidence>
<name>A0ABR1V7K8_9PEZI</name>
<feature type="compositionally biased region" description="Acidic residues" evidence="1">
    <location>
        <begin position="140"/>
        <end position="151"/>
    </location>
</feature>
<evidence type="ECO:0000256" key="1">
    <source>
        <dbReference type="SAM" id="MobiDB-lite"/>
    </source>
</evidence>
<organism evidence="2 3">
    <name type="scientific">Apiospora hydei</name>
    <dbReference type="NCBI Taxonomy" id="1337664"/>
    <lineage>
        <taxon>Eukaryota</taxon>
        <taxon>Fungi</taxon>
        <taxon>Dikarya</taxon>
        <taxon>Ascomycota</taxon>
        <taxon>Pezizomycotina</taxon>
        <taxon>Sordariomycetes</taxon>
        <taxon>Xylariomycetidae</taxon>
        <taxon>Amphisphaeriales</taxon>
        <taxon>Apiosporaceae</taxon>
        <taxon>Apiospora</taxon>
    </lineage>
</organism>
<comment type="caution">
    <text evidence="2">The sequence shown here is derived from an EMBL/GenBank/DDBJ whole genome shotgun (WGS) entry which is preliminary data.</text>
</comment>
<feature type="region of interest" description="Disordered" evidence="1">
    <location>
        <begin position="254"/>
        <end position="299"/>
    </location>
</feature>
<reference evidence="2 3" key="1">
    <citation type="submission" date="2023-01" db="EMBL/GenBank/DDBJ databases">
        <title>Analysis of 21 Apiospora genomes using comparative genomics revels a genus with tremendous synthesis potential of carbohydrate active enzymes and secondary metabolites.</title>
        <authorList>
            <person name="Sorensen T."/>
        </authorList>
    </citation>
    <scope>NUCLEOTIDE SEQUENCE [LARGE SCALE GENOMIC DNA]</scope>
    <source>
        <strain evidence="2 3">CBS 114990</strain>
    </source>
</reference>
<proteinExistence type="predicted"/>
<dbReference type="Proteomes" id="UP001433268">
    <property type="component" value="Unassembled WGS sequence"/>
</dbReference>
<feature type="region of interest" description="Disordered" evidence="1">
    <location>
        <begin position="86"/>
        <end position="157"/>
    </location>
</feature>
<dbReference type="EMBL" id="JAQQWN010000009">
    <property type="protein sequence ID" value="KAK8067179.1"/>
    <property type="molecule type" value="Genomic_DNA"/>
</dbReference>
<feature type="compositionally biased region" description="Basic and acidic residues" evidence="1">
    <location>
        <begin position="254"/>
        <end position="280"/>
    </location>
</feature>
<protein>
    <submittedName>
        <fullName evidence="2">Uncharacterized protein</fullName>
    </submittedName>
</protein>
<dbReference type="GeneID" id="92051300"/>
<feature type="compositionally biased region" description="Basic residues" evidence="1">
    <location>
        <begin position="285"/>
        <end position="299"/>
    </location>
</feature>
<dbReference type="RefSeq" id="XP_066663932.1">
    <property type="nucleotide sequence ID" value="XM_066818240.1"/>
</dbReference>
<gene>
    <name evidence="2" type="ORF">PG997_013926</name>
</gene>
<accession>A0ABR1V7K8</accession>
<feature type="compositionally biased region" description="Basic and acidic residues" evidence="1">
    <location>
        <begin position="92"/>
        <end position="126"/>
    </location>
</feature>